<organism evidence="3 4">
    <name type="scientific">Paractinoplanes globisporus</name>
    <dbReference type="NCBI Taxonomy" id="113565"/>
    <lineage>
        <taxon>Bacteria</taxon>
        <taxon>Bacillati</taxon>
        <taxon>Actinomycetota</taxon>
        <taxon>Actinomycetes</taxon>
        <taxon>Micromonosporales</taxon>
        <taxon>Micromonosporaceae</taxon>
        <taxon>Paractinoplanes</taxon>
    </lineage>
</organism>
<name>A0ABW6WRA6_9ACTN</name>
<keyword evidence="4" id="KW-1185">Reference proteome</keyword>
<protein>
    <submittedName>
        <fullName evidence="3">Uncharacterized protein</fullName>
    </submittedName>
</protein>
<feature type="compositionally biased region" description="Gly residues" evidence="1">
    <location>
        <begin position="212"/>
        <end position="225"/>
    </location>
</feature>
<evidence type="ECO:0000313" key="4">
    <source>
        <dbReference type="Proteomes" id="UP001602245"/>
    </source>
</evidence>
<sequence>MTSQEPGNPQIDERDNPATEVVIAGPPPAPVFVDSTGRRSRLLRRVAYGFGGLVLLYGGLIAVSLAGGPVRSSAVLPLPGLEPATTGGAPARPSPTPAPTPSHPATPLFVAGVLPSRHTSAAGADAAPQLESARITSAAVARPTVTSAAVATATKKPTTAPTTPKVTPTTTHPVESTTVPVTTPTTVPPTTPPVVAPPAPVPPAPPATSGSDAGGKGGGQGGGSGSTSTEADPAPTVTASAAASEAAA</sequence>
<feature type="region of interest" description="Disordered" evidence="1">
    <location>
        <begin position="149"/>
        <end position="248"/>
    </location>
</feature>
<comment type="caution">
    <text evidence="3">The sequence shown here is derived from an EMBL/GenBank/DDBJ whole genome shotgun (WGS) entry which is preliminary data.</text>
</comment>
<feature type="transmembrane region" description="Helical" evidence="2">
    <location>
        <begin position="46"/>
        <end position="67"/>
    </location>
</feature>
<feature type="compositionally biased region" description="Low complexity" evidence="1">
    <location>
        <begin position="149"/>
        <end position="185"/>
    </location>
</feature>
<feature type="compositionally biased region" description="Low complexity" evidence="1">
    <location>
        <begin position="226"/>
        <end position="248"/>
    </location>
</feature>
<proteinExistence type="predicted"/>
<dbReference type="Proteomes" id="UP001602245">
    <property type="component" value="Unassembled WGS sequence"/>
</dbReference>
<evidence type="ECO:0000256" key="1">
    <source>
        <dbReference type="SAM" id="MobiDB-lite"/>
    </source>
</evidence>
<feature type="region of interest" description="Disordered" evidence="1">
    <location>
        <begin position="84"/>
        <end position="103"/>
    </location>
</feature>
<dbReference type="RefSeq" id="WP_020512910.1">
    <property type="nucleotide sequence ID" value="NZ_JBIAZU010000007.1"/>
</dbReference>
<keyword evidence="2" id="KW-1133">Transmembrane helix</keyword>
<feature type="compositionally biased region" description="Pro residues" evidence="1">
    <location>
        <begin position="92"/>
        <end position="103"/>
    </location>
</feature>
<gene>
    <name evidence="3" type="ORF">ACFY35_40470</name>
</gene>
<evidence type="ECO:0000256" key="2">
    <source>
        <dbReference type="SAM" id="Phobius"/>
    </source>
</evidence>
<accession>A0ABW6WRA6</accession>
<keyword evidence="2" id="KW-0812">Transmembrane</keyword>
<feature type="compositionally biased region" description="Pro residues" evidence="1">
    <location>
        <begin position="186"/>
        <end position="206"/>
    </location>
</feature>
<dbReference type="EMBL" id="JBIAZU010000007">
    <property type="protein sequence ID" value="MFF5295745.1"/>
    <property type="molecule type" value="Genomic_DNA"/>
</dbReference>
<feature type="region of interest" description="Disordered" evidence="1">
    <location>
        <begin position="1"/>
        <end position="25"/>
    </location>
</feature>
<evidence type="ECO:0000313" key="3">
    <source>
        <dbReference type="EMBL" id="MFF5295745.1"/>
    </source>
</evidence>
<reference evidence="3 4" key="1">
    <citation type="submission" date="2024-10" db="EMBL/GenBank/DDBJ databases">
        <title>The Natural Products Discovery Center: Release of the First 8490 Sequenced Strains for Exploring Actinobacteria Biosynthetic Diversity.</title>
        <authorList>
            <person name="Kalkreuter E."/>
            <person name="Kautsar S.A."/>
            <person name="Yang D."/>
            <person name="Bader C.D."/>
            <person name="Teijaro C.N."/>
            <person name="Fluegel L."/>
            <person name="Davis C.M."/>
            <person name="Simpson J.R."/>
            <person name="Lauterbach L."/>
            <person name="Steele A.D."/>
            <person name="Gui C."/>
            <person name="Meng S."/>
            <person name="Li G."/>
            <person name="Viehrig K."/>
            <person name="Ye F."/>
            <person name="Su P."/>
            <person name="Kiefer A.F."/>
            <person name="Nichols A."/>
            <person name="Cepeda A.J."/>
            <person name="Yan W."/>
            <person name="Fan B."/>
            <person name="Jiang Y."/>
            <person name="Adhikari A."/>
            <person name="Zheng C.-J."/>
            <person name="Schuster L."/>
            <person name="Cowan T.M."/>
            <person name="Smanski M.J."/>
            <person name="Chevrette M.G."/>
            <person name="De Carvalho L.P.S."/>
            <person name="Shen B."/>
        </authorList>
    </citation>
    <scope>NUCLEOTIDE SEQUENCE [LARGE SCALE GENOMIC DNA]</scope>
    <source>
        <strain evidence="3 4">NPDC000087</strain>
    </source>
</reference>
<keyword evidence="2" id="KW-0472">Membrane</keyword>